<evidence type="ECO:0000313" key="3">
    <source>
        <dbReference type="Proteomes" id="UP000250235"/>
    </source>
</evidence>
<dbReference type="AlphaFoldDB" id="A0A2Z7D5W9"/>
<proteinExistence type="predicted"/>
<accession>A0A2Z7D5W9</accession>
<dbReference type="Proteomes" id="UP000250235">
    <property type="component" value="Unassembled WGS sequence"/>
</dbReference>
<name>A0A2Z7D5W9_9LAMI</name>
<evidence type="ECO:0000313" key="2">
    <source>
        <dbReference type="EMBL" id="KZV53919.1"/>
    </source>
</evidence>
<keyword evidence="3" id="KW-1185">Reference proteome</keyword>
<protein>
    <submittedName>
        <fullName evidence="2">Uncharacterized protein</fullName>
    </submittedName>
</protein>
<evidence type="ECO:0000256" key="1">
    <source>
        <dbReference type="SAM" id="MobiDB-lite"/>
    </source>
</evidence>
<reference evidence="2 3" key="1">
    <citation type="journal article" date="2015" name="Proc. Natl. Acad. Sci. U.S.A.">
        <title>The resurrection genome of Boea hygrometrica: A blueprint for survival of dehydration.</title>
        <authorList>
            <person name="Xiao L."/>
            <person name="Yang G."/>
            <person name="Zhang L."/>
            <person name="Yang X."/>
            <person name="Zhao S."/>
            <person name="Ji Z."/>
            <person name="Zhou Q."/>
            <person name="Hu M."/>
            <person name="Wang Y."/>
            <person name="Chen M."/>
            <person name="Xu Y."/>
            <person name="Jin H."/>
            <person name="Xiao X."/>
            <person name="Hu G."/>
            <person name="Bao F."/>
            <person name="Hu Y."/>
            <person name="Wan P."/>
            <person name="Li L."/>
            <person name="Deng X."/>
            <person name="Kuang T."/>
            <person name="Xiang C."/>
            <person name="Zhu J.K."/>
            <person name="Oliver M.J."/>
            <person name="He Y."/>
        </authorList>
    </citation>
    <scope>NUCLEOTIDE SEQUENCE [LARGE SCALE GENOMIC DNA]</scope>
    <source>
        <strain evidence="3">cv. XS01</strain>
    </source>
</reference>
<gene>
    <name evidence="2" type="ORF">F511_03922</name>
</gene>
<feature type="region of interest" description="Disordered" evidence="1">
    <location>
        <begin position="27"/>
        <end position="56"/>
    </location>
</feature>
<dbReference type="EMBL" id="KQ990045">
    <property type="protein sequence ID" value="KZV53919.1"/>
    <property type="molecule type" value="Genomic_DNA"/>
</dbReference>
<sequence>MLLDALTMIRWALSVIPRGSWGDVARRSYHDPMAGGRDPDPQQKSLPAATPLTSCD</sequence>
<organism evidence="2 3">
    <name type="scientific">Dorcoceras hygrometricum</name>
    <dbReference type="NCBI Taxonomy" id="472368"/>
    <lineage>
        <taxon>Eukaryota</taxon>
        <taxon>Viridiplantae</taxon>
        <taxon>Streptophyta</taxon>
        <taxon>Embryophyta</taxon>
        <taxon>Tracheophyta</taxon>
        <taxon>Spermatophyta</taxon>
        <taxon>Magnoliopsida</taxon>
        <taxon>eudicotyledons</taxon>
        <taxon>Gunneridae</taxon>
        <taxon>Pentapetalae</taxon>
        <taxon>asterids</taxon>
        <taxon>lamiids</taxon>
        <taxon>Lamiales</taxon>
        <taxon>Gesneriaceae</taxon>
        <taxon>Didymocarpoideae</taxon>
        <taxon>Trichosporeae</taxon>
        <taxon>Loxocarpinae</taxon>
        <taxon>Dorcoceras</taxon>
    </lineage>
</organism>